<accession>A0ABR2GXE6</accession>
<evidence type="ECO:0000313" key="1">
    <source>
        <dbReference type="EMBL" id="KAK8838619.1"/>
    </source>
</evidence>
<protein>
    <recommendedName>
        <fullName evidence="3">DUF3447 domain-containing protein</fullName>
    </recommendedName>
</protein>
<gene>
    <name evidence="1" type="ORF">M9Y10_032653</name>
</gene>
<name>A0ABR2GXE6_9EUKA</name>
<evidence type="ECO:0000313" key="2">
    <source>
        <dbReference type="Proteomes" id="UP001470230"/>
    </source>
</evidence>
<proteinExistence type="predicted"/>
<dbReference type="Proteomes" id="UP001470230">
    <property type="component" value="Unassembled WGS sequence"/>
</dbReference>
<dbReference type="EMBL" id="JAPFFF010000054">
    <property type="protein sequence ID" value="KAK8838619.1"/>
    <property type="molecule type" value="Genomic_DNA"/>
</dbReference>
<reference evidence="1 2" key="1">
    <citation type="submission" date="2024-04" db="EMBL/GenBank/DDBJ databases">
        <title>Tritrichomonas musculus Genome.</title>
        <authorList>
            <person name="Alves-Ferreira E."/>
            <person name="Grigg M."/>
            <person name="Lorenzi H."/>
            <person name="Galac M."/>
        </authorList>
    </citation>
    <scope>NUCLEOTIDE SEQUENCE [LARGE SCALE GENOMIC DNA]</scope>
    <source>
        <strain evidence="1 2">EAF2021</strain>
    </source>
</reference>
<dbReference type="PANTHER" id="PTHR24159">
    <property type="match status" value="1"/>
</dbReference>
<dbReference type="SUPFAM" id="SSF48403">
    <property type="entry name" value="Ankyrin repeat"/>
    <property type="match status" value="1"/>
</dbReference>
<comment type="caution">
    <text evidence="1">The sequence shown here is derived from an EMBL/GenBank/DDBJ whole genome shotgun (WGS) entry which is preliminary data.</text>
</comment>
<dbReference type="InterPro" id="IPR036770">
    <property type="entry name" value="Ankyrin_rpt-contain_sf"/>
</dbReference>
<dbReference type="PANTHER" id="PTHR24159:SF5">
    <property type="entry name" value="ANK_REP_REGION DOMAIN-CONTAINING PROTEIN"/>
    <property type="match status" value="1"/>
</dbReference>
<dbReference type="InterPro" id="IPR002110">
    <property type="entry name" value="Ankyrin_rpt"/>
</dbReference>
<organism evidence="1 2">
    <name type="scientific">Tritrichomonas musculus</name>
    <dbReference type="NCBI Taxonomy" id="1915356"/>
    <lineage>
        <taxon>Eukaryota</taxon>
        <taxon>Metamonada</taxon>
        <taxon>Parabasalia</taxon>
        <taxon>Tritrichomonadida</taxon>
        <taxon>Tritrichomonadidae</taxon>
        <taxon>Tritrichomonas</taxon>
    </lineage>
</organism>
<sequence length="365" mass="43976">MSKQSFLIPESEIHDHLLRFIDDSNVSIEKLTNFLNNLNLRNNKDELREILGMILNISEYHHRHSLFFDKIKQIFAYLKEDIKSAFTNYEIYEIFQDSKIILLILLTDQIIKIDDSIFKNILYKDIFYQCFFYPELKSFLNEEERKVIEQRILETDSEAFNNFNEKRQKGENEKHIYSLIRDDSIKEFVNYVNRTNFNLKSFTNDSIFETNRFLYKNIDIIKYAAFFGSIKIFLYLQNKGLEVNQSIWNFAIHGNNPKLIYFLENEFGTELERKNNIIREAIKCHHNQIADYLCNSYDYGESDSIFSTCFEFYNFSFLHNFPIKYYFFYACGYNHLTIVKFLLKNHSDIDVNETIIIRHFFSYKN</sequence>
<keyword evidence="2" id="KW-1185">Reference proteome</keyword>
<evidence type="ECO:0008006" key="3">
    <source>
        <dbReference type="Google" id="ProtNLM"/>
    </source>
</evidence>
<dbReference type="Pfam" id="PF13606">
    <property type="entry name" value="Ank_3"/>
    <property type="match status" value="1"/>
</dbReference>